<keyword evidence="5 13" id="KW-0375">Hydrogen ion transport</keyword>
<evidence type="ECO:0000256" key="2">
    <source>
        <dbReference type="ARBA" id="ARBA00022448"/>
    </source>
</evidence>
<dbReference type="GO" id="GO:0046961">
    <property type="term" value="F:proton-transporting ATPase activity, rotational mechanism"/>
    <property type="evidence" value="ECO:0007669"/>
    <property type="project" value="TreeGrafter"/>
</dbReference>
<evidence type="ECO:0000313" key="15">
    <source>
        <dbReference type="EMBL" id="HGF34946.1"/>
    </source>
</evidence>
<accession>A0A7C3Z294</accession>
<dbReference type="GO" id="GO:0045259">
    <property type="term" value="C:proton-transporting ATP synthase complex"/>
    <property type="evidence" value="ECO:0007669"/>
    <property type="project" value="UniProtKB-KW"/>
</dbReference>
<dbReference type="HAMAP" id="MF_01398">
    <property type="entry name" value="ATP_synth_b_bprime"/>
    <property type="match status" value="1"/>
</dbReference>
<evidence type="ECO:0000256" key="14">
    <source>
        <dbReference type="RuleBase" id="RU003848"/>
    </source>
</evidence>
<keyword evidence="6 13" id="KW-1133">Transmembrane helix</keyword>
<feature type="transmembrane region" description="Helical" evidence="13">
    <location>
        <begin position="6"/>
        <end position="27"/>
    </location>
</feature>
<keyword evidence="4 13" id="KW-0812">Transmembrane</keyword>
<evidence type="ECO:0000256" key="13">
    <source>
        <dbReference type="HAMAP-Rule" id="MF_01398"/>
    </source>
</evidence>
<dbReference type="PANTHER" id="PTHR33445">
    <property type="entry name" value="ATP SYNTHASE SUBUNIT B', CHLOROPLASTIC"/>
    <property type="match status" value="1"/>
</dbReference>
<keyword evidence="9 13" id="KW-0066">ATP synthesis</keyword>
<gene>
    <name evidence="13" type="primary">atpF</name>
    <name evidence="15" type="ORF">ENW96_11280</name>
</gene>
<dbReference type="CDD" id="cd06503">
    <property type="entry name" value="ATP-synt_Fo_b"/>
    <property type="match status" value="1"/>
</dbReference>
<dbReference type="InterPro" id="IPR050059">
    <property type="entry name" value="ATP_synthase_B_chain"/>
</dbReference>
<evidence type="ECO:0000256" key="6">
    <source>
        <dbReference type="ARBA" id="ARBA00022989"/>
    </source>
</evidence>
<comment type="function">
    <text evidence="11">Component of the F(0) channel, it forms part of the peripheral stalk, linking F(1) to F(0). The b'-subunit is a diverged and duplicated form of b found in plants and photosynthetic bacteria.</text>
</comment>
<evidence type="ECO:0000256" key="9">
    <source>
        <dbReference type="ARBA" id="ARBA00023310"/>
    </source>
</evidence>
<evidence type="ECO:0000256" key="10">
    <source>
        <dbReference type="ARBA" id="ARBA00025198"/>
    </source>
</evidence>
<dbReference type="AlphaFoldDB" id="A0A7C3Z294"/>
<protein>
    <recommendedName>
        <fullName evidence="13">ATP synthase subunit b</fullName>
    </recommendedName>
    <alternativeName>
        <fullName evidence="13">ATP synthase F(0) sector subunit b</fullName>
    </alternativeName>
    <alternativeName>
        <fullName evidence="13">ATPase subunit I</fullName>
    </alternativeName>
    <alternativeName>
        <fullName evidence="13">F-type ATPase subunit b</fullName>
        <shortName evidence="13">F-ATPase subunit b</shortName>
    </alternativeName>
</protein>
<evidence type="ECO:0000256" key="11">
    <source>
        <dbReference type="ARBA" id="ARBA00025614"/>
    </source>
</evidence>
<name>A0A7C3Z294_9BACT</name>
<evidence type="ECO:0000256" key="4">
    <source>
        <dbReference type="ARBA" id="ARBA00022692"/>
    </source>
</evidence>
<evidence type="ECO:0000256" key="1">
    <source>
        <dbReference type="ARBA" id="ARBA00005513"/>
    </source>
</evidence>
<evidence type="ECO:0000256" key="12">
    <source>
        <dbReference type="ARBA" id="ARBA00037847"/>
    </source>
</evidence>
<evidence type="ECO:0000256" key="3">
    <source>
        <dbReference type="ARBA" id="ARBA00022547"/>
    </source>
</evidence>
<comment type="similarity">
    <text evidence="1 13 14">Belongs to the ATPase B chain family.</text>
</comment>
<dbReference type="GO" id="GO:0012505">
    <property type="term" value="C:endomembrane system"/>
    <property type="evidence" value="ECO:0007669"/>
    <property type="project" value="UniProtKB-SubCell"/>
</dbReference>
<dbReference type="GO" id="GO:0046933">
    <property type="term" value="F:proton-transporting ATP synthase activity, rotational mechanism"/>
    <property type="evidence" value="ECO:0007669"/>
    <property type="project" value="UniProtKB-UniRule"/>
</dbReference>
<comment type="caution">
    <text evidence="15">The sequence shown here is derived from an EMBL/GenBank/DDBJ whole genome shotgun (WGS) entry which is preliminary data.</text>
</comment>
<evidence type="ECO:0000256" key="7">
    <source>
        <dbReference type="ARBA" id="ARBA00023065"/>
    </source>
</evidence>
<sequence length="142" mass="16043">MIDIDWTLFVQLLNFLVLVFLLNMVLFRPIRKVIHDRQARMSSLEGDIAGLAENRQGILGKVDEELTAARREGLSLRERLRQEGAQAEASLLEQIKKEVDAEWSRVEAKIKQDVAKAREALSAQAQDFAMALATKILGRKLS</sequence>
<reference evidence="15" key="1">
    <citation type="journal article" date="2020" name="mSystems">
        <title>Genome- and Community-Level Interaction Insights into Carbon Utilization and Element Cycling Functions of Hydrothermarchaeota in Hydrothermal Sediment.</title>
        <authorList>
            <person name="Zhou Z."/>
            <person name="Liu Y."/>
            <person name="Xu W."/>
            <person name="Pan J."/>
            <person name="Luo Z.H."/>
            <person name="Li M."/>
        </authorList>
    </citation>
    <scope>NUCLEOTIDE SEQUENCE [LARGE SCALE GENOMIC DNA]</scope>
    <source>
        <strain evidence="15">SpSt-897</strain>
    </source>
</reference>
<evidence type="ECO:0000256" key="8">
    <source>
        <dbReference type="ARBA" id="ARBA00023136"/>
    </source>
</evidence>
<keyword evidence="7 13" id="KW-0406">Ion transport</keyword>
<evidence type="ECO:0000256" key="5">
    <source>
        <dbReference type="ARBA" id="ARBA00022781"/>
    </source>
</evidence>
<comment type="subunit">
    <text evidence="13">F-type ATPases have 2 components, F(1) - the catalytic core - and F(0) - the membrane proton channel. F(1) has five subunits: alpha(3), beta(3), gamma(1), delta(1), epsilon(1). F(0) has three main subunits: a(1), b(2) and c(10-14). The alpha and beta chains form an alternating ring which encloses part of the gamma chain. F(1) is attached to F(0) by a central stalk formed by the gamma and epsilon chains, while a peripheral stalk is formed by the delta and b chains.</text>
</comment>
<dbReference type="InterPro" id="IPR002146">
    <property type="entry name" value="ATP_synth_b/b'su_bac/chlpt"/>
</dbReference>
<dbReference type="GO" id="GO:0005886">
    <property type="term" value="C:plasma membrane"/>
    <property type="evidence" value="ECO:0007669"/>
    <property type="project" value="UniProtKB-SubCell"/>
</dbReference>
<dbReference type="EMBL" id="DTMF01000272">
    <property type="protein sequence ID" value="HGF34946.1"/>
    <property type="molecule type" value="Genomic_DNA"/>
</dbReference>
<comment type="subcellular location">
    <subcellularLocation>
        <location evidence="13">Cell membrane</location>
        <topology evidence="13">Single-pass membrane protein</topology>
    </subcellularLocation>
    <subcellularLocation>
        <location evidence="12">Endomembrane system</location>
        <topology evidence="12">Single-pass membrane protein</topology>
    </subcellularLocation>
</comment>
<dbReference type="Pfam" id="PF00430">
    <property type="entry name" value="ATP-synt_B"/>
    <property type="match status" value="1"/>
</dbReference>
<proteinExistence type="inferred from homology"/>
<keyword evidence="8 13" id="KW-0472">Membrane</keyword>
<keyword evidence="2 13" id="KW-0813">Transport</keyword>
<keyword evidence="13" id="KW-1003">Cell membrane</keyword>
<keyword evidence="3 13" id="KW-0138">CF(0)</keyword>
<organism evidence="15">
    <name type="scientific">Desulfobacca acetoxidans</name>
    <dbReference type="NCBI Taxonomy" id="60893"/>
    <lineage>
        <taxon>Bacteria</taxon>
        <taxon>Pseudomonadati</taxon>
        <taxon>Thermodesulfobacteriota</taxon>
        <taxon>Desulfobaccia</taxon>
        <taxon>Desulfobaccales</taxon>
        <taxon>Desulfobaccaceae</taxon>
        <taxon>Desulfobacca</taxon>
    </lineage>
</organism>
<comment type="function">
    <text evidence="10 13">F(1)F(0) ATP synthase produces ATP from ADP in the presence of a proton or sodium gradient. F-type ATPases consist of two structural domains, F(1) containing the extramembraneous catalytic core and F(0) containing the membrane proton channel, linked together by a central stalk and a peripheral stalk. During catalysis, ATP synthesis in the catalytic domain of F(1) is coupled via a rotary mechanism of the central stalk subunits to proton translocation.</text>
</comment>
<dbReference type="PANTHER" id="PTHR33445:SF2">
    <property type="entry name" value="ATP SYNTHASE SUBUNIT B', CHLOROPLASTIC"/>
    <property type="match status" value="1"/>
</dbReference>